<proteinExistence type="predicted"/>
<comment type="caution">
    <text evidence="1">The sequence shown here is derived from an EMBL/GenBank/DDBJ whole genome shotgun (WGS) entry which is preliminary data.</text>
</comment>
<sequence>MITTRQTIADALTTVDGLTGYAKRPDVLGEGVGYALVQQVDRGPGQAFQTTWRVFVLLSGDEYAALDQLDDFAVKVPAALHEVLFVDSITPYAITTDAGEFFGFQLIARSE</sequence>
<dbReference type="Proteomes" id="UP001501705">
    <property type="component" value="Unassembled WGS sequence"/>
</dbReference>
<dbReference type="EMBL" id="BAAAPH010000001">
    <property type="protein sequence ID" value="GAA1549930.1"/>
    <property type="molecule type" value="Genomic_DNA"/>
</dbReference>
<reference evidence="2" key="1">
    <citation type="journal article" date="2019" name="Int. J. Syst. Evol. Microbiol.">
        <title>The Global Catalogue of Microorganisms (GCM) 10K type strain sequencing project: providing services to taxonomists for standard genome sequencing and annotation.</title>
        <authorList>
            <consortium name="The Broad Institute Genomics Platform"/>
            <consortium name="The Broad Institute Genome Sequencing Center for Infectious Disease"/>
            <person name="Wu L."/>
            <person name="Ma J."/>
        </authorList>
    </citation>
    <scope>NUCLEOTIDE SEQUENCE [LARGE SCALE GENOMIC DNA]</scope>
    <source>
        <strain evidence="2">JCM 15572</strain>
    </source>
</reference>
<keyword evidence="2" id="KW-1185">Reference proteome</keyword>
<protein>
    <submittedName>
        <fullName evidence="1">Uncharacterized protein</fullName>
    </submittedName>
</protein>
<evidence type="ECO:0000313" key="1">
    <source>
        <dbReference type="EMBL" id="GAA1549930.1"/>
    </source>
</evidence>
<gene>
    <name evidence="1" type="ORF">GCM10009804_03140</name>
</gene>
<organism evidence="1 2">
    <name type="scientific">Kribbella hippodromi</name>
    <dbReference type="NCBI Taxonomy" id="434347"/>
    <lineage>
        <taxon>Bacteria</taxon>
        <taxon>Bacillati</taxon>
        <taxon>Actinomycetota</taxon>
        <taxon>Actinomycetes</taxon>
        <taxon>Propionibacteriales</taxon>
        <taxon>Kribbellaceae</taxon>
        <taxon>Kribbella</taxon>
    </lineage>
</organism>
<accession>A0ABP4MT40</accession>
<dbReference type="RefSeq" id="WP_344231466.1">
    <property type="nucleotide sequence ID" value="NZ_BAAAPH010000001.1"/>
</dbReference>
<name>A0ABP4MT40_9ACTN</name>
<evidence type="ECO:0000313" key="2">
    <source>
        <dbReference type="Proteomes" id="UP001501705"/>
    </source>
</evidence>